<feature type="transmembrane region" description="Helical" evidence="1">
    <location>
        <begin position="213"/>
        <end position="237"/>
    </location>
</feature>
<keyword evidence="1" id="KW-0472">Membrane</keyword>
<gene>
    <name evidence="2" type="ORF">DFR58_10864</name>
</gene>
<dbReference type="EMBL" id="QPJT01000008">
    <property type="protein sequence ID" value="RCX17170.1"/>
    <property type="molecule type" value="Genomic_DNA"/>
</dbReference>
<sequence>MNLFLSFFKKIAFTATSLLAGICLLIIIFSVSMDKTLLSPEFHSALFKKHNIYSQTYSAISNSIADYLSSLEEASPQEFEKHKDFFNLLGSSITEEMINTNLDSIRKEIFEYFRGERMLLPDIYLTAQSRAATPSAEDAAVQSSTPSQLITNIDRVNLSAIFMYINRSDISDRLFEAKFIYYSLMAIPGFSALCLILMIIMGFYVYRRLPSAFRWLGVSLGIFGAVAIILSSALLIYERSIMPESIYPITASLPLQSETIASYISDCITPIWAFMLISGVFASILSIVCLNLPFTFSWAQTPLKRLSERAQSILVGTLYALSFAIAFSFIIYRADIIRNDFNTNNFSLAISKMKNANTVTQVISAKDEAIYTLQVKLCDSESGEPVPGIRMNVGGKSSSPENYYNLISEADDKGTARFTLGKGAFRISFVPESFTSEYVVPDPIYCDLKSAGTTIITVELEHVKKNPLEDGIAEIEVLGAGNIPVPGLQLTVEGAALPPGHPDNIFSYTNSEGIAVFKLHEGSYKISFVEAKFPKDYAVPPPLDVEVMSGSVSRYTIRMVGAGR</sequence>
<proteinExistence type="predicted"/>
<feature type="transmembrane region" description="Helical" evidence="1">
    <location>
        <begin position="271"/>
        <end position="292"/>
    </location>
</feature>
<feature type="transmembrane region" description="Helical" evidence="1">
    <location>
        <begin position="179"/>
        <end position="206"/>
    </location>
</feature>
<comment type="caution">
    <text evidence="2">The sequence shown here is derived from an EMBL/GenBank/DDBJ whole genome shotgun (WGS) entry which is preliminary data.</text>
</comment>
<organism evidence="2 3">
    <name type="scientific">Anaerobacterium chartisolvens</name>
    <dbReference type="NCBI Taxonomy" id="1297424"/>
    <lineage>
        <taxon>Bacteria</taxon>
        <taxon>Bacillati</taxon>
        <taxon>Bacillota</taxon>
        <taxon>Clostridia</taxon>
        <taxon>Eubacteriales</taxon>
        <taxon>Oscillospiraceae</taxon>
        <taxon>Anaerobacterium</taxon>
    </lineage>
</organism>
<dbReference type="OrthoDB" id="2087179at2"/>
<keyword evidence="1" id="KW-1133">Transmembrane helix</keyword>
<name>A0A369B6M4_9FIRM</name>
<feature type="transmembrane region" description="Helical" evidence="1">
    <location>
        <begin position="313"/>
        <end position="332"/>
    </location>
</feature>
<reference evidence="2 3" key="1">
    <citation type="submission" date="2018-07" db="EMBL/GenBank/DDBJ databases">
        <title>Genomic Encyclopedia of Type Strains, Phase IV (KMG-IV): sequencing the most valuable type-strain genomes for metagenomic binning, comparative biology and taxonomic classification.</title>
        <authorList>
            <person name="Goeker M."/>
        </authorList>
    </citation>
    <scope>NUCLEOTIDE SEQUENCE [LARGE SCALE GENOMIC DNA]</scope>
    <source>
        <strain evidence="2 3">DSM 27016</strain>
    </source>
</reference>
<evidence type="ECO:0000256" key="1">
    <source>
        <dbReference type="SAM" id="Phobius"/>
    </source>
</evidence>
<protein>
    <submittedName>
        <fullName evidence="2">Uncharacterized protein</fullName>
    </submittedName>
</protein>
<dbReference type="AlphaFoldDB" id="A0A369B6M4"/>
<feature type="transmembrane region" description="Helical" evidence="1">
    <location>
        <begin position="12"/>
        <end position="33"/>
    </location>
</feature>
<accession>A0A369B6M4</accession>
<evidence type="ECO:0000313" key="2">
    <source>
        <dbReference type="EMBL" id="RCX17170.1"/>
    </source>
</evidence>
<keyword evidence="3" id="KW-1185">Reference proteome</keyword>
<keyword evidence="1" id="KW-0812">Transmembrane</keyword>
<dbReference type="Proteomes" id="UP000253034">
    <property type="component" value="Unassembled WGS sequence"/>
</dbReference>
<evidence type="ECO:0000313" key="3">
    <source>
        <dbReference type="Proteomes" id="UP000253034"/>
    </source>
</evidence>